<evidence type="ECO:0000256" key="9">
    <source>
        <dbReference type="RuleBase" id="RU363043"/>
    </source>
</evidence>
<dbReference type="InterPro" id="IPR005672">
    <property type="entry name" value="Phosphate_PstA"/>
</dbReference>
<evidence type="ECO:0000259" key="10">
    <source>
        <dbReference type="PROSITE" id="PS50928"/>
    </source>
</evidence>
<accession>A0A5C6A5G7</accession>
<proteinExistence type="inferred from homology"/>
<evidence type="ECO:0000313" key="12">
    <source>
        <dbReference type="Proteomes" id="UP000317421"/>
    </source>
</evidence>
<sequence>MSRNADIHSLEIKRSYLGSSLFGWLCAAATYICIAVLVGLLVTVLVNGVPWLSWTLLTSFPSRDPAKAGVLPALAGSLWLIGITALVSIPTGVGAAVYLEEYANSSWWRKLVQLNISNLAGVPSIVYGILGLGLFVRAMSLERSVIAGALTLTLVVLPIVILSTQEALRAVPSTIRQASYALGATRWQTVWLQVLPAALPGVMTGVILAIARALGEAAPLVAVGAVAFVAFVPQSLGDEFSALPLQIFNWAERPQEEFHGLASAAIVVLLAVLILLNTGAVLVRAKYGRRIKW</sequence>
<feature type="transmembrane region" description="Helical" evidence="9">
    <location>
        <begin position="258"/>
        <end position="283"/>
    </location>
</feature>
<dbReference type="EMBL" id="SJPR01000006">
    <property type="protein sequence ID" value="TWT94739.1"/>
    <property type="molecule type" value="Genomic_DNA"/>
</dbReference>
<dbReference type="OrthoDB" id="9807065at2"/>
<dbReference type="Pfam" id="PF00528">
    <property type="entry name" value="BPD_transp_1"/>
    <property type="match status" value="1"/>
</dbReference>
<comment type="similarity">
    <text evidence="2 9">Belongs to the binding-protein-dependent transport system permease family. CysTW subfamily.</text>
</comment>
<name>A0A5C6A5G7_9BACT</name>
<dbReference type="PANTHER" id="PTHR43470">
    <property type="entry name" value="PHOSPHATE TRANSPORT SYSTEM PERMEASE PROTEIN PSTA-RELATED"/>
    <property type="match status" value="1"/>
</dbReference>
<dbReference type="AlphaFoldDB" id="A0A5C6A5G7"/>
<dbReference type="InterPro" id="IPR000515">
    <property type="entry name" value="MetI-like"/>
</dbReference>
<dbReference type="GO" id="GO:0005886">
    <property type="term" value="C:plasma membrane"/>
    <property type="evidence" value="ECO:0007669"/>
    <property type="project" value="UniProtKB-SubCell"/>
</dbReference>
<organism evidence="11 12">
    <name type="scientific">Botrimarina colliarenosi</name>
    <dbReference type="NCBI Taxonomy" id="2528001"/>
    <lineage>
        <taxon>Bacteria</taxon>
        <taxon>Pseudomonadati</taxon>
        <taxon>Planctomycetota</taxon>
        <taxon>Planctomycetia</taxon>
        <taxon>Pirellulales</taxon>
        <taxon>Lacipirellulaceae</taxon>
        <taxon>Botrimarina</taxon>
    </lineage>
</organism>
<gene>
    <name evidence="11" type="primary">pstA</name>
    <name evidence="11" type="ORF">Pla108_35880</name>
</gene>
<keyword evidence="8 9" id="KW-0472">Membrane</keyword>
<evidence type="ECO:0000256" key="8">
    <source>
        <dbReference type="ARBA" id="ARBA00023136"/>
    </source>
</evidence>
<keyword evidence="6 9" id="KW-0812">Transmembrane</keyword>
<feature type="transmembrane region" description="Helical" evidence="9">
    <location>
        <begin position="145"/>
        <end position="164"/>
    </location>
</feature>
<dbReference type="PANTHER" id="PTHR43470:SF5">
    <property type="entry name" value="PHOSPHATE TRANSPORT SYSTEM PERMEASE PROTEIN PSTA"/>
    <property type="match status" value="1"/>
</dbReference>
<evidence type="ECO:0000256" key="4">
    <source>
        <dbReference type="ARBA" id="ARBA00022448"/>
    </source>
</evidence>
<evidence type="ECO:0000256" key="5">
    <source>
        <dbReference type="ARBA" id="ARBA00022475"/>
    </source>
</evidence>
<evidence type="ECO:0000256" key="6">
    <source>
        <dbReference type="ARBA" id="ARBA00022692"/>
    </source>
</evidence>
<feature type="transmembrane region" description="Helical" evidence="9">
    <location>
        <begin position="119"/>
        <end position="138"/>
    </location>
</feature>
<evidence type="ECO:0000256" key="7">
    <source>
        <dbReference type="ARBA" id="ARBA00022989"/>
    </source>
</evidence>
<dbReference type="RefSeq" id="WP_146446293.1">
    <property type="nucleotide sequence ID" value="NZ_SJPR01000006.1"/>
</dbReference>
<dbReference type="NCBIfam" id="TIGR00974">
    <property type="entry name" value="3a0107s02c"/>
    <property type="match status" value="1"/>
</dbReference>
<dbReference type="PROSITE" id="PS50928">
    <property type="entry name" value="ABC_TM1"/>
    <property type="match status" value="1"/>
</dbReference>
<feature type="transmembrane region" description="Helical" evidence="9">
    <location>
        <begin position="190"/>
        <end position="210"/>
    </location>
</feature>
<keyword evidence="5 9" id="KW-1003">Cell membrane</keyword>
<dbReference type="Gene3D" id="1.10.3720.10">
    <property type="entry name" value="MetI-like"/>
    <property type="match status" value="1"/>
</dbReference>
<evidence type="ECO:0000256" key="1">
    <source>
        <dbReference type="ARBA" id="ARBA00004651"/>
    </source>
</evidence>
<reference evidence="11 12" key="1">
    <citation type="submission" date="2019-02" db="EMBL/GenBank/DDBJ databases">
        <title>Deep-cultivation of Planctomycetes and their phenomic and genomic characterization uncovers novel biology.</title>
        <authorList>
            <person name="Wiegand S."/>
            <person name="Jogler M."/>
            <person name="Boedeker C."/>
            <person name="Pinto D."/>
            <person name="Vollmers J."/>
            <person name="Rivas-Marin E."/>
            <person name="Kohn T."/>
            <person name="Peeters S.H."/>
            <person name="Heuer A."/>
            <person name="Rast P."/>
            <person name="Oberbeckmann S."/>
            <person name="Bunk B."/>
            <person name="Jeske O."/>
            <person name="Meyerdierks A."/>
            <person name="Storesund J.E."/>
            <person name="Kallscheuer N."/>
            <person name="Luecker S."/>
            <person name="Lage O.M."/>
            <person name="Pohl T."/>
            <person name="Merkel B.J."/>
            <person name="Hornburger P."/>
            <person name="Mueller R.-W."/>
            <person name="Bruemmer F."/>
            <person name="Labrenz M."/>
            <person name="Spormann A.M."/>
            <person name="Op Den Camp H."/>
            <person name="Overmann J."/>
            <person name="Amann R."/>
            <person name="Jetten M.S.M."/>
            <person name="Mascher T."/>
            <person name="Medema M.H."/>
            <person name="Devos D.P."/>
            <person name="Kaster A.-K."/>
            <person name="Ovreas L."/>
            <person name="Rohde M."/>
            <person name="Galperin M.Y."/>
            <person name="Jogler C."/>
        </authorList>
    </citation>
    <scope>NUCLEOTIDE SEQUENCE [LARGE SCALE GENOMIC DNA]</scope>
    <source>
        <strain evidence="11 12">Pla108</strain>
    </source>
</reference>
<feature type="transmembrane region" description="Helical" evidence="9">
    <location>
        <begin position="70"/>
        <end position="99"/>
    </location>
</feature>
<dbReference type="SUPFAM" id="SSF161098">
    <property type="entry name" value="MetI-like"/>
    <property type="match status" value="1"/>
</dbReference>
<feature type="domain" description="ABC transmembrane type-1" evidence="10">
    <location>
        <begin position="74"/>
        <end position="279"/>
    </location>
</feature>
<evidence type="ECO:0000256" key="2">
    <source>
        <dbReference type="ARBA" id="ARBA00007069"/>
    </source>
</evidence>
<dbReference type="CDD" id="cd06261">
    <property type="entry name" value="TM_PBP2"/>
    <property type="match status" value="1"/>
</dbReference>
<keyword evidence="12" id="KW-1185">Reference proteome</keyword>
<evidence type="ECO:0000313" key="11">
    <source>
        <dbReference type="EMBL" id="TWT94739.1"/>
    </source>
</evidence>
<feature type="transmembrane region" description="Helical" evidence="9">
    <location>
        <begin position="21"/>
        <end position="49"/>
    </location>
</feature>
<keyword evidence="4" id="KW-0813">Transport</keyword>
<dbReference type="Proteomes" id="UP000317421">
    <property type="component" value="Unassembled WGS sequence"/>
</dbReference>
<evidence type="ECO:0000256" key="3">
    <source>
        <dbReference type="ARBA" id="ARBA00016864"/>
    </source>
</evidence>
<dbReference type="GO" id="GO:0035435">
    <property type="term" value="P:phosphate ion transmembrane transport"/>
    <property type="evidence" value="ECO:0007669"/>
    <property type="project" value="InterPro"/>
</dbReference>
<dbReference type="GO" id="GO:0005315">
    <property type="term" value="F:phosphate transmembrane transporter activity"/>
    <property type="evidence" value="ECO:0007669"/>
    <property type="project" value="InterPro"/>
</dbReference>
<dbReference type="InterPro" id="IPR035906">
    <property type="entry name" value="MetI-like_sf"/>
</dbReference>
<comment type="subcellular location">
    <subcellularLocation>
        <location evidence="1 9">Cell membrane</location>
        <topology evidence="1 9">Multi-pass membrane protein</topology>
    </subcellularLocation>
</comment>
<keyword evidence="7 9" id="KW-1133">Transmembrane helix</keyword>
<comment type="caution">
    <text evidence="11">The sequence shown here is derived from an EMBL/GenBank/DDBJ whole genome shotgun (WGS) entry which is preliminary data.</text>
</comment>
<protein>
    <recommendedName>
        <fullName evidence="3 9">Phosphate transport system permease protein PstA</fullName>
    </recommendedName>
</protein>